<reference evidence="2" key="1">
    <citation type="journal article" date="2014" name="PLoS Genet.">
        <title>The Genome of Spironucleus salmonicida Highlights a Fish Pathogen Adapted to Fluctuating Environments.</title>
        <authorList>
            <person name="Xu F."/>
            <person name="Jerlstrom-Hultqvist J."/>
            <person name="Einarsson E."/>
            <person name="Astvaldsson A."/>
            <person name="Svard S.G."/>
            <person name="Andersson J.O."/>
        </authorList>
    </citation>
    <scope>NUCLEOTIDE SEQUENCE</scope>
</reference>
<gene>
    <name evidence="2" type="ORF">SS50377_14576</name>
</gene>
<feature type="region of interest" description="Disordered" evidence="1">
    <location>
        <begin position="20"/>
        <end position="49"/>
    </location>
</feature>
<proteinExistence type="predicted"/>
<organism evidence="2">
    <name type="scientific">Spironucleus salmonicida</name>
    <dbReference type="NCBI Taxonomy" id="348837"/>
    <lineage>
        <taxon>Eukaryota</taxon>
        <taxon>Metamonada</taxon>
        <taxon>Diplomonadida</taxon>
        <taxon>Hexamitidae</taxon>
        <taxon>Hexamitinae</taxon>
        <taxon>Spironucleus</taxon>
    </lineage>
</organism>
<name>V6LXF6_9EUKA</name>
<protein>
    <submittedName>
        <fullName evidence="2">Uncharacterized protein</fullName>
    </submittedName>
</protein>
<dbReference type="EMBL" id="KI546094">
    <property type="protein sequence ID" value="EST45504.1"/>
    <property type="molecule type" value="Genomic_DNA"/>
</dbReference>
<evidence type="ECO:0000256" key="1">
    <source>
        <dbReference type="SAM" id="MobiDB-lite"/>
    </source>
</evidence>
<dbReference type="AlphaFoldDB" id="V6LXF6"/>
<accession>V6LXF6</accession>
<sequence>MLAGGQKAAASVQGCRISLQQLPGHTNKERGQDTAAEAASTPGQGYNPRESYSGVSSIIYMRNQSNILYSMKLQLLLPCFQNIILLNKFF</sequence>
<evidence type="ECO:0000313" key="2">
    <source>
        <dbReference type="EMBL" id="EST45504.1"/>
    </source>
</evidence>